<dbReference type="GO" id="GO:0005886">
    <property type="term" value="C:plasma membrane"/>
    <property type="evidence" value="ECO:0007669"/>
    <property type="project" value="UniProtKB-SubCell"/>
</dbReference>
<dbReference type="InterPro" id="IPR003594">
    <property type="entry name" value="HATPase_dom"/>
</dbReference>
<evidence type="ECO:0000313" key="17">
    <source>
        <dbReference type="EMBL" id="OPA75694.1"/>
    </source>
</evidence>
<keyword evidence="5" id="KW-0597">Phosphoprotein</keyword>
<feature type="domain" description="Histidine kinase" evidence="15">
    <location>
        <begin position="199"/>
        <end position="413"/>
    </location>
</feature>
<gene>
    <name evidence="17" type="ORF">BVG16_20395</name>
</gene>
<dbReference type="PRINTS" id="PR00344">
    <property type="entry name" value="BCTRLSENSOR"/>
</dbReference>
<dbReference type="InterPro" id="IPR050398">
    <property type="entry name" value="HssS/ArlS-like"/>
</dbReference>
<evidence type="ECO:0000256" key="13">
    <source>
        <dbReference type="ARBA" id="ARBA00023136"/>
    </source>
</evidence>
<keyword evidence="6" id="KW-0808">Transferase</keyword>
<keyword evidence="8" id="KW-0547">Nucleotide-binding</keyword>
<keyword evidence="10" id="KW-0067">ATP-binding</keyword>
<dbReference type="PANTHER" id="PTHR45528">
    <property type="entry name" value="SENSOR HISTIDINE KINASE CPXA"/>
    <property type="match status" value="1"/>
</dbReference>
<dbReference type="Gene3D" id="3.30.565.10">
    <property type="entry name" value="Histidine kinase-like ATPase, C-terminal domain"/>
    <property type="match status" value="1"/>
</dbReference>
<dbReference type="GO" id="GO:0000155">
    <property type="term" value="F:phosphorelay sensor kinase activity"/>
    <property type="evidence" value="ECO:0007669"/>
    <property type="project" value="InterPro"/>
</dbReference>
<dbReference type="InterPro" id="IPR003661">
    <property type="entry name" value="HisK_dim/P_dom"/>
</dbReference>
<evidence type="ECO:0000256" key="1">
    <source>
        <dbReference type="ARBA" id="ARBA00000085"/>
    </source>
</evidence>
<evidence type="ECO:0000256" key="9">
    <source>
        <dbReference type="ARBA" id="ARBA00022777"/>
    </source>
</evidence>
<dbReference type="Pfam" id="PF02518">
    <property type="entry name" value="HATPase_c"/>
    <property type="match status" value="1"/>
</dbReference>
<feature type="domain" description="HAMP" evidence="16">
    <location>
        <begin position="132"/>
        <end position="184"/>
    </location>
</feature>
<dbReference type="InterPro" id="IPR036097">
    <property type="entry name" value="HisK_dim/P_sf"/>
</dbReference>
<dbReference type="STRING" id="1324314.BVG16_20395"/>
<keyword evidence="4" id="KW-1003">Cell membrane</keyword>
<protein>
    <recommendedName>
        <fullName evidence="3">histidine kinase</fullName>
        <ecNumber evidence="3">2.7.13.3</ecNumber>
    </recommendedName>
</protein>
<keyword evidence="12" id="KW-0902">Two-component regulatory system</keyword>
<evidence type="ECO:0000256" key="2">
    <source>
        <dbReference type="ARBA" id="ARBA00004651"/>
    </source>
</evidence>
<comment type="caution">
    <text evidence="17">The sequence shown here is derived from an EMBL/GenBank/DDBJ whole genome shotgun (WGS) entry which is preliminary data.</text>
</comment>
<evidence type="ECO:0000256" key="11">
    <source>
        <dbReference type="ARBA" id="ARBA00022989"/>
    </source>
</evidence>
<dbReference type="SMART" id="SM00387">
    <property type="entry name" value="HATPase_c"/>
    <property type="match status" value="1"/>
</dbReference>
<dbReference type="SMART" id="SM00388">
    <property type="entry name" value="HisKA"/>
    <property type="match status" value="1"/>
</dbReference>
<dbReference type="EMBL" id="MSZX01000008">
    <property type="protein sequence ID" value="OPA75694.1"/>
    <property type="molecule type" value="Genomic_DNA"/>
</dbReference>
<dbReference type="SUPFAM" id="SSF55874">
    <property type="entry name" value="ATPase domain of HSP90 chaperone/DNA topoisomerase II/histidine kinase"/>
    <property type="match status" value="1"/>
</dbReference>
<dbReference type="EC" id="2.7.13.3" evidence="3"/>
<proteinExistence type="predicted"/>
<dbReference type="RefSeq" id="WP_078501024.1">
    <property type="nucleotide sequence ID" value="NZ_MSZX01000008.1"/>
</dbReference>
<keyword evidence="7 14" id="KW-0812">Transmembrane</keyword>
<dbReference type="GO" id="GO:0005524">
    <property type="term" value="F:ATP binding"/>
    <property type="evidence" value="ECO:0007669"/>
    <property type="project" value="UniProtKB-KW"/>
</dbReference>
<evidence type="ECO:0000256" key="7">
    <source>
        <dbReference type="ARBA" id="ARBA00022692"/>
    </source>
</evidence>
<dbReference type="PROSITE" id="PS50885">
    <property type="entry name" value="HAMP"/>
    <property type="match status" value="1"/>
</dbReference>
<comment type="subcellular location">
    <subcellularLocation>
        <location evidence="2">Cell membrane</location>
        <topology evidence="2">Multi-pass membrane protein</topology>
    </subcellularLocation>
</comment>
<evidence type="ECO:0000256" key="10">
    <source>
        <dbReference type="ARBA" id="ARBA00022840"/>
    </source>
</evidence>
<organism evidence="17 18">
    <name type="scientific">Paenibacillus selenitireducens</name>
    <dbReference type="NCBI Taxonomy" id="1324314"/>
    <lineage>
        <taxon>Bacteria</taxon>
        <taxon>Bacillati</taxon>
        <taxon>Bacillota</taxon>
        <taxon>Bacilli</taxon>
        <taxon>Bacillales</taxon>
        <taxon>Paenibacillaceae</taxon>
        <taxon>Paenibacillus</taxon>
    </lineage>
</organism>
<keyword evidence="13 14" id="KW-0472">Membrane</keyword>
<dbReference type="CDD" id="cd00075">
    <property type="entry name" value="HATPase"/>
    <property type="match status" value="1"/>
</dbReference>
<keyword evidence="9" id="KW-0418">Kinase</keyword>
<dbReference type="CDD" id="cd00082">
    <property type="entry name" value="HisKA"/>
    <property type="match status" value="1"/>
</dbReference>
<evidence type="ECO:0000256" key="14">
    <source>
        <dbReference type="SAM" id="Phobius"/>
    </source>
</evidence>
<dbReference type="Pfam" id="PF00512">
    <property type="entry name" value="HisKA"/>
    <property type="match status" value="1"/>
</dbReference>
<evidence type="ECO:0000259" key="16">
    <source>
        <dbReference type="PROSITE" id="PS50885"/>
    </source>
</evidence>
<dbReference type="InterPro" id="IPR003660">
    <property type="entry name" value="HAMP_dom"/>
</dbReference>
<keyword evidence="11 14" id="KW-1133">Transmembrane helix</keyword>
<sequence length="413" mass="47173">MRLLDNPEVRKDTRMGMLLIGLMVIGVLIGLWRFEQQVKLRYVEGQAAIVGMLLQDHPQLKSEIIPLLTKKPSEELIATGLDVLRQYGYESSLSSKLILPFHDAFKQLYLIIGVLLLIVSLSFILFQYRRNRYIYSRVRQLTSYADHVLEGKVSTPLPEMKEGDFSKLAYSFNRMRLVIQRNIEDLKTEKQFLVQLMSDISHQLKTPLSALTMYNEILSERDLSMEQRTLFLDHSKQQLERMNWLIQSLLKLAKLDVGAIEFHREPRSLQQTVLESVEMIHGLAEQRGVALVADFDSHEASMIKHDKEWLIEALLNVLKNGIEHTPAGGIVRVELETGTTLCRIHIQDQGEGIERSEIPHIFNRFYKGKKNKKSGSVGIGLSLSKSIVEGHGGVIDVQSQRGEGTRFTFLIPK</sequence>
<evidence type="ECO:0000313" key="18">
    <source>
        <dbReference type="Proteomes" id="UP000190188"/>
    </source>
</evidence>
<evidence type="ECO:0000256" key="4">
    <source>
        <dbReference type="ARBA" id="ARBA00022475"/>
    </source>
</evidence>
<dbReference type="InterPro" id="IPR004358">
    <property type="entry name" value="Sig_transdc_His_kin-like_C"/>
</dbReference>
<dbReference type="Gene3D" id="1.10.287.130">
    <property type="match status" value="1"/>
</dbReference>
<feature type="transmembrane region" description="Helical" evidence="14">
    <location>
        <begin position="16"/>
        <end position="34"/>
    </location>
</feature>
<evidence type="ECO:0000256" key="3">
    <source>
        <dbReference type="ARBA" id="ARBA00012438"/>
    </source>
</evidence>
<dbReference type="InterPro" id="IPR005467">
    <property type="entry name" value="His_kinase_dom"/>
</dbReference>
<accession>A0A1T2X743</accession>
<dbReference type="Proteomes" id="UP000190188">
    <property type="component" value="Unassembled WGS sequence"/>
</dbReference>
<evidence type="ECO:0000256" key="5">
    <source>
        <dbReference type="ARBA" id="ARBA00022553"/>
    </source>
</evidence>
<feature type="transmembrane region" description="Helical" evidence="14">
    <location>
        <begin position="108"/>
        <end position="128"/>
    </location>
</feature>
<dbReference type="PANTHER" id="PTHR45528:SF1">
    <property type="entry name" value="SENSOR HISTIDINE KINASE CPXA"/>
    <property type="match status" value="1"/>
</dbReference>
<name>A0A1T2X743_9BACL</name>
<dbReference type="Gene3D" id="6.10.340.10">
    <property type="match status" value="1"/>
</dbReference>
<dbReference type="OrthoDB" id="9773956at2"/>
<comment type="catalytic activity">
    <reaction evidence="1">
        <text>ATP + protein L-histidine = ADP + protein N-phospho-L-histidine.</text>
        <dbReference type="EC" id="2.7.13.3"/>
    </reaction>
</comment>
<evidence type="ECO:0000256" key="12">
    <source>
        <dbReference type="ARBA" id="ARBA00023012"/>
    </source>
</evidence>
<dbReference type="PROSITE" id="PS50109">
    <property type="entry name" value="HIS_KIN"/>
    <property type="match status" value="1"/>
</dbReference>
<evidence type="ECO:0000256" key="8">
    <source>
        <dbReference type="ARBA" id="ARBA00022741"/>
    </source>
</evidence>
<keyword evidence="18" id="KW-1185">Reference proteome</keyword>
<dbReference type="InterPro" id="IPR036890">
    <property type="entry name" value="HATPase_C_sf"/>
</dbReference>
<dbReference type="AlphaFoldDB" id="A0A1T2X743"/>
<dbReference type="SUPFAM" id="SSF47384">
    <property type="entry name" value="Homodimeric domain of signal transducing histidine kinase"/>
    <property type="match status" value="1"/>
</dbReference>
<reference evidence="17 18" key="1">
    <citation type="submission" date="2017-01" db="EMBL/GenBank/DDBJ databases">
        <title>Genome analysis of Paenibacillus selenitrireducens ES3-24.</title>
        <authorList>
            <person name="Xu D."/>
            <person name="Yao R."/>
            <person name="Zheng S."/>
        </authorList>
    </citation>
    <scope>NUCLEOTIDE SEQUENCE [LARGE SCALE GENOMIC DNA]</scope>
    <source>
        <strain evidence="17 18">ES3-24</strain>
    </source>
</reference>
<evidence type="ECO:0000256" key="6">
    <source>
        <dbReference type="ARBA" id="ARBA00022679"/>
    </source>
</evidence>
<evidence type="ECO:0000259" key="15">
    <source>
        <dbReference type="PROSITE" id="PS50109"/>
    </source>
</evidence>